<organism evidence="1 2">
    <name type="scientific">Trichonephila inaurata madagascariensis</name>
    <dbReference type="NCBI Taxonomy" id="2747483"/>
    <lineage>
        <taxon>Eukaryota</taxon>
        <taxon>Metazoa</taxon>
        <taxon>Ecdysozoa</taxon>
        <taxon>Arthropoda</taxon>
        <taxon>Chelicerata</taxon>
        <taxon>Arachnida</taxon>
        <taxon>Araneae</taxon>
        <taxon>Araneomorphae</taxon>
        <taxon>Entelegynae</taxon>
        <taxon>Araneoidea</taxon>
        <taxon>Nephilidae</taxon>
        <taxon>Trichonephila</taxon>
        <taxon>Trichonephila inaurata</taxon>
    </lineage>
</organism>
<dbReference type="Proteomes" id="UP000886998">
    <property type="component" value="Unassembled WGS sequence"/>
</dbReference>
<comment type="caution">
    <text evidence="1">The sequence shown here is derived from an EMBL/GenBank/DDBJ whole genome shotgun (WGS) entry which is preliminary data.</text>
</comment>
<dbReference type="AlphaFoldDB" id="A0A8X6XCA8"/>
<gene>
    <name evidence="1" type="ORF">TNIN_488541</name>
</gene>
<protein>
    <submittedName>
        <fullName evidence="1">Uncharacterized protein</fullName>
    </submittedName>
</protein>
<dbReference type="EMBL" id="BMAV01007324">
    <property type="protein sequence ID" value="GFY50110.1"/>
    <property type="molecule type" value="Genomic_DNA"/>
</dbReference>
<evidence type="ECO:0000313" key="1">
    <source>
        <dbReference type="EMBL" id="GFY50110.1"/>
    </source>
</evidence>
<proteinExistence type="predicted"/>
<reference evidence="1" key="1">
    <citation type="submission" date="2020-08" db="EMBL/GenBank/DDBJ databases">
        <title>Multicomponent nature underlies the extraordinary mechanical properties of spider dragline silk.</title>
        <authorList>
            <person name="Kono N."/>
            <person name="Nakamura H."/>
            <person name="Mori M."/>
            <person name="Yoshida Y."/>
            <person name="Ohtoshi R."/>
            <person name="Malay A.D."/>
            <person name="Moran D.A.P."/>
            <person name="Tomita M."/>
            <person name="Numata K."/>
            <person name="Arakawa K."/>
        </authorList>
    </citation>
    <scope>NUCLEOTIDE SEQUENCE</scope>
</reference>
<sequence length="97" mass="10617">MLTHFQVFVEQGHAIAFKQVIVNLPPSRGHSVLGSVPGAPPPLPPVHHFPDGQNVHFQCAFPSVYCIIKINQNRKTGSYDIDILCGSYTLPIQDATP</sequence>
<evidence type="ECO:0000313" key="2">
    <source>
        <dbReference type="Proteomes" id="UP000886998"/>
    </source>
</evidence>
<keyword evidence="2" id="KW-1185">Reference proteome</keyword>
<name>A0A8X6XCA8_9ARAC</name>
<accession>A0A8X6XCA8</accession>